<dbReference type="GO" id="GO:0045254">
    <property type="term" value="C:pyruvate dehydrogenase complex"/>
    <property type="evidence" value="ECO:0007669"/>
    <property type="project" value="InterPro"/>
</dbReference>
<evidence type="ECO:0000313" key="1">
    <source>
        <dbReference type="EMBL" id="CAD9460417.1"/>
    </source>
</evidence>
<gene>
    <name evidence="1" type="ORF">DSPE1174_LOCUS24303</name>
</gene>
<dbReference type="CDD" id="cd06849">
    <property type="entry name" value="lipoyl_domain"/>
    <property type="match status" value="1"/>
</dbReference>
<dbReference type="PANTHER" id="PTHR23151">
    <property type="entry name" value="DIHYDROLIPOAMIDE ACETYL/SUCCINYL-TRANSFERASE-RELATED"/>
    <property type="match status" value="1"/>
</dbReference>
<protein>
    <recommendedName>
        <fullName evidence="2">Lipoyl-binding domain-containing protein</fullName>
    </recommendedName>
</protein>
<dbReference type="Gene3D" id="2.40.50.100">
    <property type="match status" value="1"/>
</dbReference>
<dbReference type="InterPro" id="IPR011053">
    <property type="entry name" value="Single_hybrid_motif"/>
</dbReference>
<dbReference type="SUPFAM" id="SSF51230">
    <property type="entry name" value="Single hybrid motif"/>
    <property type="match status" value="1"/>
</dbReference>
<organism evidence="1">
    <name type="scientific">Octactis speculum</name>
    <dbReference type="NCBI Taxonomy" id="3111310"/>
    <lineage>
        <taxon>Eukaryota</taxon>
        <taxon>Sar</taxon>
        <taxon>Stramenopiles</taxon>
        <taxon>Ochrophyta</taxon>
        <taxon>Dictyochophyceae</taxon>
        <taxon>Dictyochales</taxon>
        <taxon>Dictyochaceae</taxon>
        <taxon>Octactis</taxon>
    </lineage>
</organism>
<proteinExistence type="predicted"/>
<reference evidence="1" key="1">
    <citation type="submission" date="2021-01" db="EMBL/GenBank/DDBJ databases">
        <authorList>
            <person name="Corre E."/>
            <person name="Pelletier E."/>
            <person name="Niang G."/>
            <person name="Scheremetjew M."/>
            <person name="Finn R."/>
            <person name="Kale V."/>
            <person name="Holt S."/>
            <person name="Cochrane G."/>
            <person name="Meng A."/>
            <person name="Brown T."/>
            <person name="Cohen L."/>
        </authorList>
    </citation>
    <scope>NUCLEOTIDE SEQUENCE</scope>
    <source>
        <strain evidence="1">CCMP1381</strain>
    </source>
</reference>
<dbReference type="EMBL" id="HBGS01046861">
    <property type="protein sequence ID" value="CAD9460417.1"/>
    <property type="molecule type" value="Transcribed_RNA"/>
</dbReference>
<dbReference type="GO" id="GO:0006086">
    <property type="term" value="P:pyruvate decarboxylation to acetyl-CoA"/>
    <property type="evidence" value="ECO:0007669"/>
    <property type="project" value="InterPro"/>
</dbReference>
<dbReference type="InterPro" id="IPR045257">
    <property type="entry name" value="E2/Pdx1"/>
</dbReference>
<accession>A0A7S2GL93</accession>
<evidence type="ECO:0008006" key="2">
    <source>
        <dbReference type="Google" id="ProtNLM"/>
    </source>
</evidence>
<dbReference type="PANTHER" id="PTHR23151:SF90">
    <property type="entry name" value="DIHYDROLIPOYLLYSINE-RESIDUE ACETYLTRANSFERASE COMPONENT OF PYRUVATE DEHYDROGENASE COMPLEX, MITOCHONDRIAL-RELATED"/>
    <property type="match status" value="1"/>
</dbReference>
<name>A0A7S2GL93_9STRA</name>
<sequence length="167" mass="18879">MLMTSSFVRLASSLEPTLRGISQRHFVTTLTQPLVPHVMLVTMPQLSPTMAHGRVRKWLKQNGDRVECHDLLFEVTTRELLMDDEGDDECGQKRMNLQVESQDEAFIARLLVDDDGIADVAIGEPIAILVEDECDIEDAALMAETVVKQYKQGHDIPILCWQAYLKQ</sequence>
<dbReference type="AlphaFoldDB" id="A0A7S2GL93"/>